<dbReference type="SUPFAM" id="SSF55040">
    <property type="entry name" value="Molybdenum cofactor biosynthesis protein C, MoaC"/>
    <property type="match status" value="1"/>
</dbReference>
<dbReference type="UniPathway" id="UPA00344"/>
<dbReference type="Gene3D" id="3.30.70.640">
    <property type="entry name" value="Molybdopterin cofactor biosynthesis C (MoaC) domain"/>
    <property type="match status" value="1"/>
</dbReference>
<evidence type="ECO:0000256" key="4">
    <source>
        <dbReference type="ARBA" id="ARBA00023150"/>
    </source>
</evidence>
<dbReference type="NCBIfam" id="NF006870">
    <property type="entry name" value="PRK09364.1"/>
    <property type="match status" value="1"/>
</dbReference>
<name>A0A6J6IZM7_9ZZZZ</name>
<accession>A0A6J6IZM7</accession>
<comment type="catalytic activity">
    <reaction evidence="1">
        <text>(8S)-3',8-cyclo-7,8-dihydroguanosine 5'-triphosphate = cyclic pyranopterin phosphate + diphosphate</text>
        <dbReference type="Rhea" id="RHEA:49580"/>
        <dbReference type="ChEBI" id="CHEBI:33019"/>
        <dbReference type="ChEBI" id="CHEBI:59648"/>
        <dbReference type="ChEBI" id="CHEBI:131766"/>
        <dbReference type="EC" id="4.6.1.17"/>
    </reaction>
</comment>
<dbReference type="InterPro" id="IPR023045">
    <property type="entry name" value="MoaC"/>
</dbReference>
<organism evidence="7">
    <name type="scientific">freshwater metagenome</name>
    <dbReference type="NCBI Taxonomy" id="449393"/>
    <lineage>
        <taxon>unclassified sequences</taxon>
        <taxon>metagenomes</taxon>
        <taxon>ecological metagenomes</taxon>
    </lineage>
</organism>
<dbReference type="InterPro" id="IPR036522">
    <property type="entry name" value="MoaC_sf"/>
</dbReference>
<dbReference type="AlphaFoldDB" id="A0A6J6IZM7"/>
<evidence type="ECO:0000256" key="2">
    <source>
        <dbReference type="ARBA" id="ARBA00005046"/>
    </source>
</evidence>
<dbReference type="GO" id="GO:0061799">
    <property type="term" value="F:cyclic pyranopterin monophosphate synthase activity"/>
    <property type="evidence" value="ECO:0007669"/>
    <property type="project" value="UniProtKB-EC"/>
</dbReference>
<feature type="domain" description="Molybdopterin cofactor biosynthesis C (MoaC)" evidence="6">
    <location>
        <begin position="16"/>
        <end position="149"/>
    </location>
</feature>
<evidence type="ECO:0000259" key="6">
    <source>
        <dbReference type="Pfam" id="PF01967"/>
    </source>
</evidence>
<dbReference type="CDD" id="cd01420">
    <property type="entry name" value="MoaC_PE"/>
    <property type="match status" value="1"/>
</dbReference>
<keyword evidence="5" id="KW-0456">Lyase</keyword>
<dbReference type="InterPro" id="IPR050105">
    <property type="entry name" value="MoCo_biosynth_MoaA/MoaC"/>
</dbReference>
<evidence type="ECO:0000256" key="1">
    <source>
        <dbReference type="ARBA" id="ARBA00001637"/>
    </source>
</evidence>
<protein>
    <recommendedName>
        <fullName evidence="3">cyclic pyranopterin monophosphate synthase</fullName>
        <ecNumber evidence="3">4.6.1.17</ecNumber>
    </recommendedName>
</protein>
<evidence type="ECO:0000256" key="3">
    <source>
        <dbReference type="ARBA" id="ARBA00012575"/>
    </source>
</evidence>
<evidence type="ECO:0000313" key="7">
    <source>
        <dbReference type="EMBL" id="CAB4629804.1"/>
    </source>
</evidence>
<evidence type="ECO:0000256" key="5">
    <source>
        <dbReference type="ARBA" id="ARBA00023239"/>
    </source>
</evidence>
<proteinExistence type="inferred from homology"/>
<dbReference type="Pfam" id="PF01967">
    <property type="entry name" value="MoaC"/>
    <property type="match status" value="1"/>
</dbReference>
<sequence>MSEKLSHINDDGNAHMVDVSDRAITQRSARASGKVVLSKSVLSLIAEGKTPKGDVLATARIAGIMGAKKTPELIPLCHPISISSVNVDLEIVEDGVKIYSTVTISDRTGVEMEALTAVSIAALTIIDMTKALDPGATITNVQVDEKDGGRNGHWKRT</sequence>
<dbReference type="InterPro" id="IPR002820">
    <property type="entry name" value="Mopterin_CF_biosynth-C_dom"/>
</dbReference>
<keyword evidence="4" id="KW-0501">Molybdenum cofactor biosynthesis</keyword>
<dbReference type="PANTHER" id="PTHR22960">
    <property type="entry name" value="MOLYBDOPTERIN COFACTOR SYNTHESIS PROTEIN A"/>
    <property type="match status" value="1"/>
</dbReference>
<comment type="pathway">
    <text evidence="2">Cofactor biosynthesis; molybdopterin biosynthesis.</text>
</comment>
<gene>
    <name evidence="7" type="ORF">UFOPK1981_00626</name>
</gene>
<dbReference type="GO" id="GO:0006777">
    <property type="term" value="P:Mo-molybdopterin cofactor biosynthetic process"/>
    <property type="evidence" value="ECO:0007669"/>
    <property type="project" value="UniProtKB-KW"/>
</dbReference>
<dbReference type="InterPro" id="IPR047594">
    <property type="entry name" value="MoaC_bact/euk"/>
</dbReference>
<dbReference type="NCBIfam" id="TIGR00581">
    <property type="entry name" value="moaC"/>
    <property type="match status" value="1"/>
</dbReference>
<dbReference type="EC" id="4.6.1.17" evidence="3"/>
<dbReference type="HAMAP" id="MF_01224_B">
    <property type="entry name" value="MoaC_B"/>
    <property type="match status" value="1"/>
</dbReference>
<reference evidence="7" key="1">
    <citation type="submission" date="2020-05" db="EMBL/GenBank/DDBJ databases">
        <authorList>
            <person name="Chiriac C."/>
            <person name="Salcher M."/>
            <person name="Ghai R."/>
            <person name="Kavagutti S V."/>
        </authorList>
    </citation>
    <scope>NUCLEOTIDE SEQUENCE</scope>
</reference>
<dbReference type="EMBL" id="CAEZVI010000066">
    <property type="protein sequence ID" value="CAB4629804.1"/>
    <property type="molecule type" value="Genomic_DNA"/>
</dbReference>